<gene>
    <name evidence="9" type="ORF">PHAECO_LOCUS6308</name>
</gene>
<feature type="transmembrane region" description="Helical" evidence="6">
    <location>
        <begin position="450"/>
        <end position="471"/>
    </location>
</feature>
<keyword evidence="10" id="KW-1185">Reference proteome</keyword>
<dbReference type="InterPro" id="IPR050726">
    <property type="entry name" value="mGluR"/>
</dbReference>
<feature type="transmembrane region" description="Helical" evidence="6">
    <location>
        <begin position="522"/>
        <end position="544"/>
    </location>
</feature>
<reference evidence="9" key="1">
    <citation type="submission" date="2022-01" db="EMBL/GenBank/DDBJ databases">
        <authorList>
            <person name="King R."/>
        </authorList>
    </citation>
    <scope>NUCLEOTIDE SEQUENCE</scope>
</reference>
<reference evidence="9" key="2">
    <citation type="submission" date="2022-10" db="EMBL/GenBank/DDBJ databases">
        <authorList>
            <consortium name="ENA_rothamsted_submissions"/>
            <consortium name="culmorum"/>
            <person name="King R."/>
        </authorList>
    </citation>
    <scope>NUCLEOTIDE SEQUENCE</scope>
</reference>
<feature type="transmembrane region" description="Helical" evidence="6">
    <location>
        <begin position="556"/>
        <end position="578"/>
    </location>
</feature>
<dbReference type="InterPro" id="IPR017978">
    <property type="entry name" value="GPCR_3_C"/>
</dbReference>
<evidence type="ECO:0000256" key="5">
    <source>
        <dbReference type="ARBA" id="ARBA00023180"/>
    </source>
</evidence>
<dbReference type="InterPro" id="IPR002956">
    <property type="entry name" value="Bride_of_7less"/>
</dbReference>
<feature type="transmembrane region" description="Helical" evidence="6">
    <location>
        <begin position="622"/>
        <end position="642"/>
    </location>
</feature>
<name>A0A9P0GUM3_PHACE</name>
<dbReference type="GO" id="GO:0004930">
    <property type="term" value="F:G protein-coupled receptor activity"/>
    <property type="evidence" value="ECO:0007669"/>
    <property type="project" value="InterPro"/>
</dbReference>
<comment type="subcellular location">
    <subcellularLocation>
        <location evidence="1">Membrane</location>
        <topology evidence="1">Multi-pass membrane protein</topology>
    </subcellularLocation>
</comment>
<accession>A0A9P0GUM3</accession>
<keyword evidence="7" id="KW-0732">Signal</keyword>
<evidence type="ECO:0000256" key="4">
    <source>
        <dbReference type="ARBA" id="ARBA00023136"/>
    </source>
</evidence>
<evidence type="ECO:0000259" key="8">
    <source>
        <dbReference type="PROSITE" id="PS50259"/>
    </source>
</evidence>
<evidence type="ECO:0000313" key="9">
    <source>
        <dbReference type="EMBL" id="CAH1155910.1"/>
    </source>
</evidence>
<organism evidence="9 10">
    <name type="scientific">Phaedon cochleariae</name>
    <name type="common">Mustard beetle</name>
    <dbReference type="NCBI Taxonomy" id="80249"/>
    <lineage>
        <taxon>Eukaryota</taxon>
        <taxon>Metazoa</taxon>
        <taxon>Ecdysozoa</taxon>
        <taxon>Arthropoda</taxon>
        <taxon>Hexapoda</taxon>
        <taxon>Insecta</taxon>
        <taxon>Pterygota</taxon>
        <taxon>Neoptera</taxon>
        <taxon>Endopterygota</taxon>
        <taxon>Coleoptera</taxon>
        <taxon>Polyphaga</taxon>
        <taxon>Cucujiformia</taxon>
        <taxon>Chrysomeloidea</taxon>
        <taxon>Chrysomelidae</taxon>
        <taxon>Chrysomelinae</taxon>
        <taxon>Chrysomelini</taxon>
        <taxon>Phaedon</taxon>
    </lineage>
</organism>
<dbReference type="EMBL" id="OU896708">
    <property type="protein sequence ID" value="CAH1155910.1"/>
    <property type="molecule type" value="Genomic_DNA"/>
</dbReference>
<evidence type="ECO:0000256" key="6">
    <source>
        <dbReference type="SAM" id="Phobius"/>
    </source>
</evidence>
<dbReference type="GO" id="GO:0007601">
    <property type="term" value="P:visual perception"/>
    <property type="evidence" value="ECO:0007669"/>
    <property type="project" value="InterPro"/>
</dbReference>
<feature type="domain" description="G-protein coupled receptors family 3 profile" evidence="8">
    <location>
        <begin position="556"/>
        <end position="650"/>
    </location>
</feature>
<dbReference type="Pfam" id="PF00003">
    <property type="entry name" value="7tm_3"/>
    <property type="match status" value="1"/>
</dbReference>
<dbReference type="PANTHER" id="PTHR24060">
    <property type="entry name" value="METABOTROPIC GLUTAMATE RECEPTOR"/>
    <property type="match status" value="1"/>
</dbReference>
<keyword evidence="2 6" id="KW-0812">Transmembrane</keyword>
<keyword evidence="4 6" id="KW-0472">Membrane</keyword>
<keyword evidence="3 6" id="KW-1133">Transmembrane helix</keyword>
<feature type="transmembrane region" description="Helical" evidence="6">
    <location>
        <begin position="413"/>
        <end position="438"/>
    </location>
</feature>
<evidence type="ECO:0000256" key="1">
    <source>
        <dbReference type="ARBA" id="ARBA00004141"/>
    </source>
</evidence>
<dbReference type="OrthoDB" id="329835at2759"/>
<feature type="chain" id="PRO_5040296751" description="G-protein coupled receptors family 3 profile domain-containing protein" evidence="7">
    <location>
        <begin position="23"/>
        <end position="733"/>
    </location>
</feature>
<feature type="transmembrane region" description="Helical" evidence="6">
    <location>
        <begin position="590"/>
        <end position="610"/>
    </location>
</feature>
<protein>
    <recommendedName>
        <fullName evidence="8">G-protein coupled receptors family 3 profile domain-containing protein</fullName>
    </recommendedName>
</protein>
<dbReference type="PRINTS" id="PR01223">
    <property type="entry name" value="BRIDEOF7LESS"/>
</dbReference>
<proteinExistence type="predicted"/>
<sequence length="733" mass="83106">MCNMYNQFLVTIAIILFKNASGEKSAEVKGDVKIALLLDNCVNSSDPYRIQSLIASSVSTTDRINLLETLAPLKLGLSVHEICSESDYYKTIFDLYMQEDDYLIGIIYDKELPEKVLKFSSVLDIWTTPTTKFSHYLVKASVQFLSVIGWIDNVTVVAPDEKIMNEFYAQSKREDICITECIIFEDTCPQTMNISSPIVFFGTLNHIYQFLKNQEFQWTDDQEALFVPLDGSMPTDLPLNSYVIIPPHVTPTKAISISENILPTPILFEVAKPILAYTKNIEKFITDNCNETIYKINCLRSRFHKKYHSVFLTASGIMESLRIEPLRQSFVYNIYKVENDTMNPIMIISNNTFSQPMTKIFSYSIFDHNISSTRNFEINNMTRNTERKCVSYNAKPRYILDDSLDINFRSESWVYAFLSLSLLGVVFCISILIFLLVCIYRKDILEGNPVLTLALLLAIMILFCSVLPFSLEHNITSRIPFCLAKPLAVTLGYAFVFSLLLSRCILLATASKEIGFMSHIAGPVQSFLCLFIFGVQAALSLQVIGRCHEIFRNGSFVYLMSYNVMLLLLLLCLCPLIYKCQRNYREGKYFTIGIILTTCLWSVWLPLYTLLEDEWRDPMLCFGLVGTAGIFLGTVFIPRTYLMTIAAARDKIASTLPSMATATSTMDIYRANNHPIYDCVNVAAINAVTVARAGITATSMQHPDLYSCPALPDDEEFDFRCDTPPCTDKVTKF</sequence>
<dbReference type="Proteomes" id="UP001153737">
    <property type="component" value="Chromosome 2"/>
</dbReference>
<dbReference type="AlphaFoldDB" id="A0A9P0GUM3"/>
<dbReference type="GO" id="GO:0016020">
    <property type="term" value="C:membrane"/>
    <property type="evidence" value="ECO:0007669"/>
    <property type="project" value="UniProtKB-SubCell"/>
</dbReference>
<feature type="signal peptide" evidence="7">
    <location>
        <begin position="1"/>
        <end position="22"/>
    </location>
</feature>
<dbReference type="GO" id="GO:0005118">
    <property type="term" value="F:sevenless binding"/>
    <property type="evidence" value="ECO:0007669"/>
    <property type="project" value="InterPro"/>
</dbReference>
<keyword evidence="5" id="KW-0325">Glycoprotein</keyword>
<evidence type="ECO:0000256" key="7">
    <source>
        <dbReference type="SAM" id="SignalP"/>
    </source>
</evidence>
<evidence type="ECO:0000313" key="10">
    <source>
        <dbReference type="Proteomes" id="UP001153737"/>
    </source>
</evidence>
<evidence type="ECO:0000256" key="3">
    <source>
        <dbReference type="ARBA" id="ARBA00022989"/>
    </source>
</evidence>
<evidence type="ECO:0000256" key="2">
    <source>
        <dbReference type="ARBA" id="ARBA00022692"/>
    </source>
</evidence>
<dbReference type="PROSITE" id="PS50259">
    <property type="entry name" value="G_PROTEIN_RECEP_F3_4"/>
    <property type="match status" value="1"/>
</dbReference>
<feature type="transmembrane region" description="Helical" evidence="6">
    <location>
        <begin position="491"/>
        <end position="510"/>
    </location>
</feature>